<evidence type="ECO:0000313" key="2">
    <source>
        <dbReference type="Proteomes" id="UP001224433"/>
    </source>
</evidence>
<protein>
    <submittedName>
        <fullName evidence="1">Uncharacterized protein</fullName>
    </submittedName>
</protein>
<dbReference type="RefSeq" id="WP_181396644.1">
    <property type="nucleotide sequence ID" value="NZ_CP120983.1"/>
</dbReference>
<dbReference type="EMBL" id="CP120983">
    <property type="protein sequence ID" value="WLQ66623.1"/>
    <property type="molecule type" value="Genomic_DNA"/>
</dbReference>
<sequence length="115" mass="12577">MEAALSWDVDSPALPTVKNALAMAQQFTDFGRIVADDLEAKLLGLPADFCIGARATLGEASRRLYLRPLAQTAAPRSAAHRAQNLARLVQALSRAFGEVYREQVRSRSVQAPQRE</sequence>
<name>A0ABY9JG74_9ACTN</name>
<reference evidence="1 2" key="1">
    <citation type="submission" date="2023-03" db="EMBL/GenBank/DDBJ databases">
        <title>Isolation and description of six Streptomyces strains from soil environments, able to metabolize different microbial glucans.</title>
        <authorList>
            <person name="Widen T."/>
            <person name="Larsbrink J."/>
        </authorList>
    </citation>
    <scope>NUCLEOTIDE SEQUENCE [LARGE SCALE GENOMIC DNA]</scope>
    <source>
        <strain evidence="1 2">Alt3</strain>
    </source>
</reference>
<proteinExistence type="predicted"/>
<accession>A0ABY9JG74</accession>
<dbReference type="Proteomes" id="UP001224433">
    <property type="component" value="Chromosome"/>
</dbReference>
<keyword evidence="2" id="KW-1185">Reference proteome</keyword>
<gene>
    <name evidence="1" type="ORF">P8A20_24965</name>
</gene>
<organism evidence="1 2">
    <name type="scientific">Streptomyces glycanivorans</name>
    <dbReference type="NCBI Taxonomy" id="3033808"/>
    <lineage>
        <taxon>Bacteria</taxon>
        <taxon>Bacillati</taxon>
        <taxon>Actinomycetota</taxon>
        <taxon>Actinomycetes</taxon>
        <taxon>Kitasatosporales</taxon>
        <taxon>Streptomycetaceae</taxon>
        <taxon>Streptomyces</taxon>
    </lineage>
</organism>
<evidence type="ECO:0000313" key="1">
    <source>
        <dbReference type="EMBL" id="WLQ66623.1"/>
    </source>
</evidence>